<evidence type="ECO:0000313" key="1">
    <source>
        <dbReference type="EMBL" id="QBK85710.1"/>
    </source>
</evidence>
<dbReference type="EMBL" id="MK500327">
    <property type="protein sequence ID" value="QBK85710.1"/>
    <property type="molecule type" value="Genomic_DNA"/>
</dbReference>
<accession>A0A481YRV9</accession>
<gene>
    <name evidence="1" type="ORF">LCMAC101_03050</name>
</gene>
<reference evidence="1" key="1">
    <citation type="journal article" date="2019" name="MBio">
        <title>Virus Genomes from Deep Sea Sediments Expand the Ocean Megavirome and Support Independent Origins of Viral Gigantism.</title>
        <authorList>
            <person name="Backstrom D."/>
            <person name="Yutin N."/>
            <person name="Jorgensen S.L."/>
            <person name="Dharamshi J."/>
            <person name="Homa F."/>
            <person name="Zaremba-Niedwiedzka K."/>
            <person name="Spang A."/>
            <person name="Wolf Y.I."/>
            <person name="Koonin E.V."/>
            <person name="Ettema T.J."/>
        </authorList>
    </citation>
    <scope>NUCLEOTIDE SEQUENCE</scope>
</reference>
<name>A0A481YRV9_9VIRU</name>
<organism evidence="1">
    <name type="scientific">Marseillevirus LCMAC101</name>
    <dbReference type="NCBI Taxonomy" id="2506602"/>
    <lineage>
        <taxon>Viruses</taxon>
        <taxon>Varidnaviria</taxon>
        <taxon>Bamfordvirae</taxon>
        <taxon>Nucleocytoviricota</taxon>
        <taxon>Megaviricetes</taxon>
        <taxon>Pimascovirales</taxon>
        <taxon>Pimascovirales incertae sedis</taxon>
        <taxon>Marseilleviridae</taxon>
    </lineage>
</organism>
<proteinExistence type="predicted"/>
<protein>
    <submittedName>
        <fullName evidence="1">Uncharacterized protein</fullName>
    </submittedName>
</protein>
<sequence length="148" mass="17316">MKCRCAACGGGSMCKEHGREKATCKDCNPDAYLVKLCRVAVYRTFYETDNLVKEYKAMKYIGCSRKHLEEHLKSQMTPEMEEIGFHIDHIKPISKFDLTKKEELLNCCNWRNLQLLTPEENLTKGNKWSKKDEKKWCKMMEGLEIENV</sequence>